<accession>A0A6P7GRX4</accession>
<name>A0A6P7GRX4_DIAVI</name>
<feature type="region of interest" description="Disordered" evidence="1">
    <location>
        <begin position="2005"/>
        <end position="2039"/>
    </location>
</feature>
<reference evidence="3 4" key="1">
    <citation type="submission" date="2025-04" db="UniProtKB">
        <authorList>
            <consortium name="RefSeq"/>
        </authorList>
    </citation>
    <scope>IDENTIFICATION</scope>
    <source>
        <tissue evidence="3 4">Whole insect</tissue>
    </source>
</reference>
<dbReference type="RefSeq" id="XP_028148802.1">
    <property type="nucleotide sequence ID" value="XM_028293001.1"/>
</dbReference>
<feature type="compositionally biased region" description="Polar residues" evidence="1">
    <location>
        <begin position="1923"/>
        <end position="1941"/>
    </location>
</feature>
<dbReference type="InterPro" id="IPR032060">
    <property type="entry name" value="MGA_dom"/>
</dbReference>
<dbReference type="Pfam" id="PF16059">
    <property type="entry name" value="MGA_dom"/>
    <property type="match status" value="1"/>
</dbReference>
<feature type="region of interest" description="Disordered" evidence="1">
    <location>
        <begin position="596"/>
        <end position="615"/>
    </location>
</feature>
<feature type="region of interest" description="Disordered" evidence="1">
    <location>
        <begin position="1922"/>
        <end position="1945"/>
    </location>
</feature>
<feature type="domain" description="MGA conserved" evidence="2">
    <location>
        <begin position="900"/>
        <end position="939"/>
    </location>
</feature>
<gene>
    <name evidence="3 4" type="primary">LOC114342213</name>
</gene>
<dbReference type="RefSeq" id="XP_028148803.1">
    <property type="nucleotide sequence ID" value="XM_028293002.1"/>
</dbReference>
<evidence type="ECO:0000313" key="4">
    <source>
        <dbReference type="RefSeq" id="XP_028148803.1"/>
    </source>
</evidence>
<evidence type="ECO:0000259" key="2">
    <source>
        <dbReference type="Pfam" id="PF16059"/>
    </source>
</evidence>
<feature type="compositionally biased region" description="Basic and acidic residues" evidence="1">
    <location>
        <begin position="596"/>
        <end position="606"/>
    </location>
</feature>
<protein>
    <submittedName>
        <fullName evidence="3 4">Uncharacterized protein LOC114342213</fullName>
    </submittedName>
</protein>
<sequence>MDQDEVIKQLLSKTGWTCDDLIQRLNTFKNAAEVPSTSSKLKHDKDHVGIEDGYELQSFAKEIQSLNPDDKIELLDKNDADDEEAQVDIANSNMVNSVIDKTDQSHQSNISQDDVTDICFLKVADSPKVSVATITELKKQHQVTNQQATENIVDRSTSAYPKVVAKNSETNAIKRHEKDETVKNLDNTLCLPNTSNLETNSISKITRSKKILRPKKNKKIVTRSVKTDKNLNKADINSPSTSTTTDSNFLYKDISTKNDQIQFDIVDSPILKYHPENKGSLKITETSCDNNNPPILKCYKNNNSSPNIDMKINEMKNSKTIERDISNSTEISLVNDQFENINKHVIPEDATDLYIQTNEVDFIISDVQGGVELEATKNSSFSNEFVSNCDEKLSMNISSESKGNDNAIQEDKKISVCDQIMEMVQKQKNMPNYNTVNVIKNGPYTNPSLNLNENRRLSREISQSSFSIENSDIAENTGFVCDNLNNHLAANSKFNTSHEVPKSTVQEKIANKKVEKSYFAIKKQELKKCVDRSPIKYTSIGKPKTVAEKRRLLELAKRNELQITEKTKPTWKQPQNVKNVTVKKESLEPAKKSELKSEVKITETPKAKRKQSQNFKEAKVKKELKHVSLKTYARRASYVLYKNRKIWVNSVTPNKCVANINCIKKDAKSPTQRKKLYLLNQRHKRSIQLLYRPGPLCKKEALQITGLNLWKTKLLKLPKITLEVFPQQGRRFCDTVLHRLNTIVGGEMDSTKIEFSLSALKLKADNESNNLQPITFPLTYQNKVENILVRKKNIISQIGPQNKRSYSSSTFDHESVACVIEDLIKYVEIKEIASSLIKEDDIKVNDEIVSEAQSELPVENTLCIKRQSRKRTKVERELLRLNHKVVNVELKNDKDDVYIVCNRPYCKLGCICNSLKYDFLSDHCQKVACMFNCTCPKQKSIRYDELTLHSETNLLSKDTVTRIEDEAKKHLAKIEREFTQTVIHTNDKTILIGVGDRAKSRRAAKVPAKFLDFVASDETPQNVKQKCYVSLEKLDLSEVIQLCLTHYMYNCPCEGLAIPELKKKNKLITSTNIQLVPEKDKKEKIYKKQEDELDHKYCIDFDLNENISLSETEEDDNWIPDKNLYFKPEIKESSRILQRGSARCRPIEAKYKKVGKYNKTIHKNDFQFKVTKLEEDKLQAYIDKNLPMSDSQLLKHSIIMDKYMSFNLAYKQKPTNEFNEDSSNSVFKSLDEGECFKRPNERTTQGQENNNVTPVFDGEIIIDNSNIELLKKMGSKDYARLIPWKSLIEGFRNLTINIWCTINHPIKLLINKSGKTCPKNFVNILSVSQNSPIITWIKRNKLPRHYQEDSLLFLLNETKGNYEICGICTKNITNSSNENSSDQNDDGEEYQKPETLYHKDHHGAIKSFLLTKRQYNIQHLVPFANESTDGISPMKVALPEILTFCKWQTIFLNSDFTFLFFNKIPYSIRYTDLILIADYAKENKCTVYVRNDELRKEYNHKLFGIYFVENFADRIFIGPYFNYDVDNDVETLRYINKSLVSSESFNLMRGKETSKSCYWLKEASKNKMLDHDESNQMNHDESSEMLCQKIEPVISKHTNESSTDAETTIDLTSDDDESKSKSDISRNSSKVFNDFSLVMDKNKLVKIIKTSPKKPEDYNRYIVTNIPHFGYLGAFKNVNGEIDVSWPFENKLLRFDNENSATSFLQKRFSSLLIGVPETFKISIIVTCKIDLEKYKPVDPVVLSGQYICGDFGYLHVSNVDNDPRCIQSGIHKEEVVRLMLKRNQQLIIQKFEKLASELEIKREKNVFNQRIILDKAIEEIRLLEQKERDHLEEKNMLFLRKRNNFFHIFTILSKLPPQQRNIENLKLRKILNSTEPSTIEIKDSDDELQITQSEKVPTAKSTNNENLKSILKPLVPLPINTECPSSPSFSEDQKSSTDNNIPDIIKKPRDLKAKKVISNNLKIPQKSPITERSRFVIADKMYKDTMISNRNTFQAVVKYKNKNVNDKPQTSTENMVDADKPDSSVIIDLDDIPSDNDL</sequence>
<feature type="region of interest" description="Disordered" evidence="1">
    <location>
        <begin position="1597"/>
        <end position="1626"/>
    </location>
</feature>
<evidence type="ECO:0000313" key="3">
    <source>
        <dbReference type="RefSeq" id="XP_028148802.1"/>
    </source>
</evidence>
<evidence type="ECO:0000256" key="1">
    <source>
        <dbReference type="SAM" id="MobiDB-lite"/>
    </source>
</evidence>
<proteinExistence type="predicted"/>
<feature type="compositionally biased region" description="Acidic residues" evidence="1">
    <location>
        <begin position="2029"/>
        <end position="2039"/>
    </location>
</feature>
<organism evidence="3">
    <name type="scientific">Diabrotica virgifera virgifera</name>
    <name type="common">western corn rootworm</name>
    <dbReference type="NCBI Taxonomy" id="50390"/>
    <lineage>
        <taxon>Eukaryota</taxon>
        <taxon>Metazoa</taxon>
        <taxon>Ecdysozoa</taxon>
        <taxon>Arthropoda</taxon>
        <taxon>Hexapoda</taxon>
        <taxon>Insecta</taxon>
        <taxon>Pterygota</taxon>
        <taxon>Neoptera</taxon>
        <taxon>Endopterygota</taxon>
        <taxon>Coleoptera</taxon>
        <taxon>Polyphaga</taxon>
        <taxon>Cucujiformia</taxon>
        <taxon>Chrysomeloidea</taxon>
        <taxon>Chrysomelidae</taxon>
        <taxon>Galerucinae</taxon>
        <taxon>Diabroticina</taxon>
        <taxon>Diabroticites</taxon>
        <taxon>Diabrotica</taxon>
    </lineage>
</organism>